<feature type="signal peptide" evidence="1">
    <location>
        <begin position="1"/>
        <end position="22"/>
    </location>
</feature>
<dbReference type="Proteomes" id="UP000005633">
    <property type="component" value="Chromosome"/>
</dbReference>
<evidence type="ECO:0000313" key="3">
    <source>
        <dbReference type="Proteomes" id="UP000005633"/>
    </source>
</evidence>
<sequence length="114" mass="11870">MKALITASLIAFSTLSAISAQAASDHAGHAMAAPAAASAEMQMVDGQVKKVDKAAGKVTLSHGPLTNLNMPAMTMVFKVSNAAWLDQMKSGDKIRFMADNVNGAITVVHFEPAK</sequence>
<evidence type="ECO:0008006" key="4">
    <source>
        <dbReference type="Google" id="ProtNLM"/>
    </source>
</evidence>
<feature type="chain" id="PRO_5003515022" description="Copper binding periplasmic protein CusF" evidence="1">
    <location>
        <begin position="23"/>
        <end position="114"/>
    </location>
</feature>
<organism evidence="2 3">
    <name type="scientific">Azospira oryzae (strain ATCC BAA-33 / DSM 13638 / PS)</name>
    <name type="common">Dechlorosoma suillum</name>
    <dbReference type="NCBI Taxonomy" id="640081"/>
    <lineage>
        <taxon>Bacteria</taxon>
        <taxon>Pseudomonadati</taxon>
        <taxon>Pseudomonadota</taxon>
        <taxon>Betaproteobacteria</taxon>
        <taxon>Rhodocyclales</taxon>
        <taxon>Rhodocyclaceae</taxon>
        <taxon>Azospira</taxon>
    </lineage>
</organism>
<dbReference type="RefSeq" id="WP_014237669.1">
    <property type="nucleotide sequence ID" value="NC_016616.1"/>
</dbReference>
<dbReference type="KEGG" id="dsu:Dsui_2638"/>
<accession>G8QNU4</accession>
<dbReference type="InterPro" id="IPR042230">
    <property type="entry name" value="CusF_sf"/>
</dbReference>
<name>G8QNU4_AZOOP</name>
<gene>
    <name evidence="2" type="ordered locus">Dsui_2638</name>
</gene>
<dbReference type="Pfam" id="PF11604">
    <property type="entry name" value="CusF_Ec"/>
    <property type="match status" value="1"/>
</dbReference>
<dbReference type="STRING" id="640081.Dsui_2638"/>
<reference evidence="2 3" key="1">
    <citation type="journal article" date="2012" name="J. Bacteriol.">
        <title>Complete genome sequence of the anaerobic perchlorate-reducing bacterium Azospira suillum strain PS.</title>
        <authorList>
            <person name="Byrne-Bailey K.G."/>
            <person name="Coates J.D."/>
        </authorList>
    </citation>
    <scope>NUCLEOTIDE SEQUENCE [LARGE SCALE GENOMIC DNA]</scope>
    <source>
        <strain evidence="3">ATCC BAA-33 / DSM 13638 / PS</strain>
    </source>
</reference>
<dbReference type="OrthoDB" id="9180744at2"/>
<evidence type="ECO:0000313" key="2">
    <source>
        <dbReference type="EMBL" id="AEV26988.1"/>
    </source>
</evidence>
<dbReference type="InterPro" id="IPR021647">
    <property type="entry name" value="CusF_Ec"/>
</dbReference>
<keyword evidence="1" id="KW-0732">Signal</keyword>
<dbReference type="HOGENOM" id="CLU_140852_0_1_4"/>
<dbReference type="Gene3D" id="2.40.50.320">
    <property type="entry name" value="Copper binding periplasmic protein CusF"/>
    <property type="match status" value="1"/>
</dbReference>
<protein>
    <recommendedName>
        <fullName evidence="4">Copper binding periplasmic protein CusF</fullName>
    </recommendedName>
</protein>
<dbReference type="eggNOG" id="COG5569">
    <property type="taxonomic scope" value="Bacteria"/>
</dbReference>
<evidence type="ECO:0000256" key="1">
    <source>
        <dbReference type="SAM" id="SignalP"/>
    </source>
</evidence>
<dbReference type="EMBL" id="CP003153">
    <property type="protein sequence ID" value="AEV26988.1"/>
    <property type="molecule type" value="Genomic_DNA"/>
</dbReference>
<proteinExistence type="predicted"/>
<dbReference type="AlphaFoldDB" id="G8QNU4"/>